<feature type="non-terminal residue" evidence="1">
    <location>
        <position position="1"/>
    </location>
</feature>
<organism evidence="1 2">
    <name type="scientific">Spiromyces aspiralis</name>
    <dbReference type="NCBI Taxonomy" id="68401"/>
    <lineage>
        <taxon>Eukaryota</taxon>
        <taxon>Fungi</taxon>
        <taxon>Fungi incertae sedis</taxon>
        <taxon>Zoopagomycota</taxon>
        <taxon>Kickxellomycotina</taxon>
        <taxon>Kickxellomycetes</taxon>
        <taxon>Kickxellales</taxon>
        <taxon>Kickxellaceae</taxon>
        <taxon>Spiromyces</taxon>
    </lineage>
</organism>
<proteinExistence type="predicted"/>
<evidence type="ECO:0000313" key="1">
    <source>
        <dbReference type="EMBL" id="KAJ1675743.1"/>
    </source>
</evidence>
<protein>
    <submittedName>
        <fullName evidence="1">Uncharacterized protein</fullName>
    </submittedName>
</protein>
<comment type="caution">
    <text evidence="1">The sequence shown here is derived from an EMBL/GenBank/DDBJ whole genome shotgun (WGS) entry which is preliminary data.</text>
</comment>
<dbReference type="EMBL" id="JAMZIH010005187">
    <property type="protein sequence ID" value="KAJ1675743.1"/>
    <property type="molecule type" value="Genomic_DNA"/>
</dbReference>
<keyword evidence="2" id="KW-1185">Reference proteome</keyword>
<sequence>SSGIVDSLRRYHATGYVGRGFKELGISPVLCQAAEDVFGVATPTPLQRNIVSSILSPRRDVIVRQETGSGKTFAMMLSLLTLALESRSSKVLSGVPFSIMMVPNRELALQINEWSTKLLQAAATLASGSGSGRIPLPCQAMQPFVSGIPFEDRQTDTVTKFGMPGIVVGTPRRLHELFVELGNTASSRVFRLAQPIEWLVVDEVDQILRLPGKYASKRQQELRRRKPKPGQIVIEYLVSDRLRDKPRNGGKRPPHLIFSSATANQDLRKFIRRVGWMQTMTPSGWPKVLSTNRSAATTPSLITHSCLVIQPDGSVHNLQPERLPGTTESTGPESAAIREMGTVAGPDESLDNDPLLSKELSERDGKGESLLPIEPGADKDQWVQILGEAVASIIEAETAGSQLPSAAPTSCLVFTRSGTSVQYLLSALRERLIMCHDLMARFVDPHHSVQAHSTKGNNTSVGVSTAGSGKNDSSTTCRVYVTTEQIARGIDIPNVSLVIVLDTPESTASYIHMAGRTGRFGRPGKVVTVIPAGHRGLQESRMRGLYKHINASVTRLEYID</sequence>
<evidence type="ECO:0000313" key="2">
    <source>
        <dbReference type="Proteomes" id="UP001145114"/>
    </source>
</evidence>
<accession>A0ACC1HKR7</accession>
<dbReference type="Proteomes" id="UP001145114">
    <property type="component" value="Unassembled WGS sequence"/>
</dbReference>
<name>A0ACC1HKR7_9FUNG</name>
<reference evidence="1" key="1">
    <citation type="submission" date="2022-06" db="EMBL/GenBank/DDBJ databases">
        <title>Phylogenomic reconstructions and comparative analyses of Kickxellomycotina fungi.</title>
        <authorList>
            <person name="Reynolds N.K."/>
            <person name="Stajich J.E."/>
            <person name="Barry K."/>
            <person name="Grigoriev I.V."/>
            <person name="Crous P."/>
            <person name="Smith M.E."/>
        </authorList>
    </citation>
    <scope>NUCLEOTIDE SEQUENCE</scope>
    <source>
        <strain evidence="1">RSA 2271</strain>
    </source>
</reference>
<gene>
    <name evidence="1" type="ORF">EV182_000674</name>
</gene>